<dbReference type="EMBL" id="CP002265">
    <property type="protein sequence ID" value="ADQ44748.1"/>
    <property type="molecule type" value="Genomic_DNA"/>
</dbReference>
<gene>
    <name evidence="1" type="ORF">Bbu297_F21</name>
</gene>
<dbReference type="RefSeq" id="WP_014540428.1">
    <property type="nucleotide sequence ID" value="NZ_CP161168.1"/>
</dbReference>
<geneLocation type="plasmid" evidence="1">
    <name>297_lp28-1</name>
</geneLocation>
<protein>
    <submittedName>
        <fullName evidence="1">Uncharacterized protein</fullName>
    </submittedName>
</protein>
<reference evidence="1" key="1">
    <citation type="journal article" date="2011" name="J. Bacteriol.">
        <title>Whole-genome sequences of thirteen isolates of Borrelia burgdorferi.</title>
        <authorList>
            <person name="Schutzer S.E."/>
            <person name="Fraser-Liggett C.M."/>
            <person name="Casjens S.R."/>
            <person name="Qiu W.G."/>
            <person name="Dunn J.J."/>
            <person name="Mongodin E.F."/>
            <person name="Luft B.J."/>
        </authorList>
    </citation>
    <scope>NUCLEOTIDE SEQUENCE [LARGE SCALE GENOMIC DNA]</scope>
    <source>
        <strain evidence="1">297</strain>
    </source>
</reference>
<name>A0A9N7B502_BORBG</name>
<dbReference type="AlphaFoldDB" id="A0A9N7B502"/>
<accession>A0A9N7B502</accession>
<keyword evidence="1" id="KW-0614">Plasmid</keyword>
<evidence type="ECO:0000313" key="1">
    <source>
        <dbReference type="EMBL" id="ADQ44748.1"/>
    </source>
</evidence>
<proteinExistence type="predicted"/>
<organism evidence="1">
    <name type="scientific">Borreliella burgdorferi 297</name>
    <dbReference type="NCBI Taxonomy" id="521009"/>
    <lineage>
        <taxon>Bacteria</taxon>
        <taxon>Pseudomonadati</taxon>
        <taxon>Spirochaetota</taxon>
        <taxon>Spirochaetia</taxon>
        <taxon>Spirochaetales</taxon>
        <taxon>Borreliaceae</taxon>
        <taxon>Borreliella</taxon>
    </lineage>
</organism>
<sequence>MLDIAPEFGHIYILVLFETNLTSLEVSLISSVDPADFTNTILLSISSKIFYVFFKSLA</sequence>